<accession>A0ABS5K0B1</accession>
<organism evidence="7 8">
    <name type="scientific">Carboxylicivirga linearis</name>
    <dbReference type="NCBI Taxonomy" id="1628157"/>
    <lineage>
        <taxon>Bacteria</taxon>
        <taxon>Pseudomonadati</taxon>
        <taxon>Bacteroidota</taxon>
        <taxon>Bacteroidia</taxon>
        <taxon>Marinilabiliales</taxon>
        <taxon>Marinilabiliaceae</taxon>
        <taxon>Carboxylicivirga</taxon>
    </lineage>
</organism>
<feature type="transmembrane region" description="Helical" evidence="5">
    <location>
        <begin position="20"/>
        <end position="43"/>
    </location>
</feature>
<evidence type="ECO:0000259" key="6">
    <source>
        <dbReference type="Pfam" id="PF06271"/>
    </source>
</evidence>
<dbReference type="Pfam" id="PF06271">
    <property type="entry name" value="RDD"/>
    <property type="match status" value="1"/>
</dbReference>
<keyword evidence="8" id="KW-1185">Reference proteome</keyword>
<comment type="subcellular location">
    <subcellularLocation>
        <location evidence="1">Membrane</location>
        <topology evidence="1">Multi-pass membrane protein</topology>
    </subcellularLocation>
</comment>
<evidence type="ECO:0000313" key="8">
    <source>
        <dbReference type="Proteomes" id="UP000708576"/>
    </source>
</evidence>
<dbReference type="RefSeq" id="WP_212218766.1">
    <property type="nucleotide sequence ID" value="NZ_JAGUCO010000026.1"/>
</dbReference>
<evidence type="ECO:0000256" key="4">
    <source>
        <dbReference type="ARBA" id="ARBA00023136"/>
    </source>
</evidence>
<gene>
    <name evidence="7" type="ORF">KEM10_20115</name>
</gene>
<feature type="transmembrane region" description="Helical" evidence="5">
    <location>
        <begin position="81"/>
        <end position="101"/>
    </location>
</feature>
<evidence type="ECO:0000313" key="7">
    <source>
        <dbReference type="EMBL" id="MBS2100602.1"/>
    </source>
</evidence>
<evidence type="ECO:0000256" key="2">
    <source>
        <dbReference type="ARBA" id="ARBA00022692"/>
    </source>
</evidence>
<evidence type="ECO:0000256" key="5">
    <source>
        <dbReference type="SAM" id="Phobius"/>
    </source>
</evidence>
<protein>
    <submittedName>
        <fullName evidence="7">RDD family protein</fullName>
    </submittedName>
</protein>
<evidence type="ECO:0000256" key="1">
    <source>
        <dbReference type="ARBA" id="ARBA00004141"/>
    </source>
</evidence>
<dbReference type="InterPro" id="IPR010432">
    <property type="entry name" value="RDD"/>
</dbReference>
<dbReference type="EMBL" id="JAGUCO010000026">
    <property type="protein sequence ID" value="MBS2100602.1"/>
    <property type="molecule type" value="Genomic_DNA"/>
</dbReference>
<feature type="domain" description="RDD" evidence="6">
    <location>
        <begin position="31"/>
        <end position="101"/>
    </location>
</feature>
<proteinExistence type="predicted"/>
<dbReference type="Proteomes" id="UP000708576">
    <property type="component" value="Unassembled WGS sequence"/>
</dbReference>
<name>A0ABS5K0B1_9BACT</name>
<keyword evidence="3 5" id="KW-1133">Transmembrane helix</keyword>
<evidence type="ECO:0000256" key="3">
    <source>
        <dbReference type="ARBA" id="ARBA00022989"/>
    </source>
</evidence>
<reference evidence="7 8" key="1">
    <citation type="journal article" date="2015" name="Int. J. Syst. Evol. Microbiol.">
        <title>Carboxylicivirga linearis sp. nov., isolated from a sea cucumber culture pond.</title>
        <authorList>
            <person name="Wang F.Q."/>
            <person name="Zhou Y.X."/>
            <person name="Lin X.Z."/>
            <person name="Chen G.J."/>
            <person name="Du Z.J."/>
        </authorList>
    </citation>
    <scope>NUCLEOTIDE SEQUENCE [LARGE SCALE GENOMIC DNA]</scope>
    <source>
        <strain evidence="7 8">FB218</strain>
    </source>
</reference>
<comment type="caution">
    <text evidence="7">The sequence shown here is derived from an EMBL/GenBank/DDBJ whole genome shotgun (WGS) entry which is preliminary data.</text>
</comment>
<keyword evidence="2 5" id="KW-0812">Transmembrane</keyword>
<sequence>MKFGQASCFYPRLFAYSVDLVIAVGLSLFPRIGWIFGLIYFLFKDAMPFIKGQSYGRRIFKIRLVRLPHNESMEQHPEKSLIRNIILLIPLLNLYEIYLFFFKDYRLGEKWSETTVISSSDQEP</sequence>
<keyword evidence="4 5" id="KW-0472">Membrane</keyword>